<dbReference type="AlphaFoldDB" id="A0A9K3CR76"/>
<proteinExistence type="predicted"/>
<gene>
    <name evidence="1" type="ORF">KIPB_000866</name>
</gene>
<sequence length="82" mass="9502">MAPKIGMVEPTVEGRALTAQERWDQAMPVEVPFPTLFWCASNYEEYDALPPAEKVKVNGRLNREIVIVRGRRMKTDDIRKWV</sequence>
<organism evidence="1 2">
    <name type="scientific">Kipferlia bialata</name>
    <dbReference type="NCBI Taxonomy" id="797122"/>
    <lineage>
        <taxon>Eukaryota</taxon>
        <taxon>Metamonada</taxon>
        <taxon>Carpediemonas-like organisms</taxon>
        <taxon>Kipferlia</taxon>
    </lineage>
</organism>
<comment type="caution">
    <text evidence="1">The sequence shown here is derived from an EMBL/GenBank/DDBJ whole genome shotgun (WGS) entry which is preliminary data.</text>
</comment>
<dbReference type="EMBL" id="BDIP01000108">
    <property type="protein sequence ID" value="GIQ80119.1"/>
    <property type="molecule type" value="Genomic_DNA"/>
</dbReference>
<reference evidence="1 2" key="1">
    <citation type="journal article" date="2018" name="PLoS ONE">
        <title>The draft genome of Kipferlia bialata reveals reductive genome evolution in fornicate parasites.</title>
        <authorList>
            <person name="Tanifuji G."/>
            <person name="Takabayashi S."/>
            <person name="Kume K."/>
            <person name="Takagi M."/>
            <person name="Nakayama T."/>
            <person name="Kamikawa R."/>
            <person name="Inagaki Y."/>
            <person name="Hashimoto T."/>
        </authorList>
    </citation>
    <scope>NUCLEOTIDE SEQUENCE [LARGE SCALE GENOMIC DNA]</scope>
    <source>
        <strain evidence="1">NY0173</strain>
    </source>
</reference>
<keyword evidence="2" id="KW-1185">Reference proteome</keyword>
<evidence type="ECO:0000313" key="1">
    <source>
        <dbReference type="EMBL" id="GIQ80119.1"/>
    </source>
</evidence>
<name>A0A9K3CR76_9EUKA</name>
<evidence type="ECO:0000313" key="2">
    <source>
        <dbReference type="Proteomes" id="UP000265618"/>
    </source>
</evidence>
<accession>A0A9K3CR76</accession>
<protein>
    <submittedName>
        <fullName evidence="1">Uncharacterized protein</fullName>
    </submittedName>
</protein>
<dbReference type="Proteomes" id="UP000265618">
    <property type="component" value="Unassembled WGS sequence"/>
</dbReference>